<comment type="similarity">
    <text evidence="3 13">Belongs to the transferase hexapeptide repeat family.</text>
</comment>
<proteinExistence type="inferred from homology"/>
<dbReference type="FunFam" id="2.160.10.10:FF:000007">
    <property type="entry name" value="Serine acetyltransferase"/>
    <property type="match status" value="1"/>
</dbReference>
<evidence type="ECO:0000256" key="1">
    <source>
        <dbReference type="ARBA" id="ARBA00004496"/>
    </source>
</evidence>
<comment type="caution">
    <text evidence="14">The sequence shown here is derived from an EMBL/GenBank/DDBJ whole genome shotgun (WGS) entry which is preliminary data.</text>
</comment>
<dbReference type="InterPro" id="IPR045304">
    <property type="entry name" value="LbH_SAT"/>
</dbReference>
<reference evidence="14 15" key="1">
    <citation type="submission" date="2017-05" db="EMBL/GenBank/DDBJ databases">
        <title>The Genome Sequence of Enterococcus sp. 8G7_MSG3316.</title>
        <authorList>
            <consortium name="The Broad Institute Genomics Platform"/>
            <consortium name="The Broad Institute Genomic Center for Infectious Diseases"/>
            <person name="Earl A."/>
            <person name="Manson A."/>
            <person name="Schwartman J."/>
            <person name="Gilmore M."/>
            <person name="Abouelleil A."/>
            <person name="Cao P."/>
            <person name="Chapman S."/>
            <person name="Cusick C."/>
            <person name="Shea T."/>
            <person name="Young S."/>
            <person name="Neafsey D."/>
            <person name="Nusbaum C."/>
            <person name="Birren B."/>
        </authorList>
    </citation>
    <scope>NUCLEOTIDE SEQUENCE [LARGE SCALE GENOMIC DNA]</scope>
    <source>
        <strain evidence="14 15">8G7_MSG3316</strain>
    </source>
</reference>
<comment type="subcellular location">
    <subcellularLocation>
        <location evidence="1">Cytoplasm</location>
    </subcellularLocation>
</comment>
<evidence type="ECO:0000313" key="15">
    <source>
        <dbReference type="Proteomes" id="UP000195043"/>
    </source>
</evidence>
<evidence type="ECO:0000256" key="3">
    <source>
        <dbReference type="ARBA" id="ARBA00007274"/>
    </source>
</evidence>
<keyword evidence="9" id="KW-0677">Repeat</keyword>
<evidence type="ECO:0000256" key="8">
    <source>
        <dbReference type="ARBA" id="ARBA00022679"/>
    </source>
</evidence>
<organism evidence="14 15">
    <name type="scientific">Candidatus Enterococcus testudinis</name>
    <dbReference type="NCBI Taxonomy" id="1834191"/>
    <lineage>
        <taxon>Bacteria</taxon>
        <taxon>Bacillati</taxon>
        <taxon>Bacillota</taxon>
        <taxon>Bacilli</taxon>
        <taxon>Lactobacillales</taxon>
        <taxon>Enterococcaceae</taxon>
        <taxon>Enterococcus</taxon>
    </lineage>
</organism>
<evidence type="ECO:0000256" key="5">
    <source>
        <dbReference type="ARBA" id="ARBA00018522"/>
    </source>
</evidence>
<evidence type="ECO:0000256" key="7">
    <source>
        <dbReference type="ARBA" id="ARBA00022605"/>
    </source>
</evidence>
<dbReference type="InterPro" id="IPR053376">
    <property type="entry name" value="Serine_acetyltransferase"/>
</dbReference>
<dbReference type="Proteomes" id="UP000195043">
    <property type="component" value="Unassembled WGS sequence"/>
</dbReference>
<protein>
    <recommendedName>
        <fullName evidence="5 13">Serine acetyltransferase</fullName>
        <ecNumber evidence="4 13">2.3.1.30</ecNumber>
    </recommendedName>
</protein>
<keyword evidence="8 13" id="KW-0808">Transferase</keyword>
<dbReference type="Gene3D" id="2.160.10.10">
    <property type="entry name" value="Hexapeptide repeat proteins"/>
    <property type="match status" value="1"/>
</dbReference>
<dbReference type="SUPFAM" id="SSF51161">
    <property type="entry name" value="Trimeric LpxA-like enzymes"/>
    <property type="match status" value="1"/>
</dbReference>
<dbReference type="GO" id="GO:0006535">
    <property type="term" value="P:cysteine biosynthetic process from serine"/>
    <property type="evidence" value="ECO:0007669"/>
    <property type="project" value="InterPro"/>
</dbReference>
<comment type="pathway">
    <text evidence="2">Amino-acid biosynthesis; L-cysteine biosynthesis; L-cysteine from L-serine: step 1/2.</text>
</comment>
<dbReference type="CDD" id="cd03354">
    <property type="entry name" value="LbH_SAT"/>
    <property type="match status" value="1"/>
</dbReference>
<dbReference type="FunFam" id="1.10.3130.10:FF:000003">
    <property type="entry name" value="Serine acetyltransferase"/>
    <property type="match status" value="1"/>
</dbReference>
<dbReference type="InterPro" id="IPR011004">
    <property type="entry name" value="Trimer_LpxA-like_sf"/>
</dbReference>
<dbReference type="EMBL" id="NGKU01000001">
    <property type="protein sequence ID" value="OTN75010.1"/>
    <property type="molecule type" value="Genomic_DNA"/>
</dbReference>
<gene>
    <name evidence="14" type="ORF">A5886_000054</name>
</gene>
<evidence type="ECO:0000256" key="6">
    <source>
        <dbReference type="ARBA" id="ARBA00022490"/>
    </source>
</evidence>
<dbReference type="NCBIfam" id="TIGR01172">
    <property type="entry name" value="cysE"/>
    <property type="match status" value="1"/>
</dbReference>
<dbReference type="InterPro" id="IPR042122">
    <property type="entry name" value="Ser_AcTrfase_N_sf"/>
</dbReference>
<evidence type="ECO:0000256" key="2">
    <source>
        <dbReference type="ARBA" id="ARBA00004876"/>
    </source>
</evidence>
<evidence type="ECO:0000313" key="14">
    <source>
        <dbReference type="EMBL" id="OTN75010.1"/>
    </source>
</evidence>
<dbReference type="Pfam" id="PF00132">
    <property type="entry name" value="Hexapep"/>
    <property type="match status" value="1"/>
</dbReference>
<sequence length="181" mass="19779">MTWFKKAIAATKQYDPSARSTLEIVVTYPGFHALFWHRWAHFLFRHHLYFIAKVTAQFWRMLTGIEIHPGAQIGQGVFIDHGMGVVIGETAIVEDDVVLFHGVTLGGTGKDRGKRHPTIKKGAFISAHAQILGPVTIGERAKIGASAVVLTDIPADATAVGIPAQVARIKGKKVIHNDKNL</sequence>
<evidence type="ECO:0000256" key="11">
    <source>
        <dbReference type="ARBA" id="ARBA00023315"/>
    </source>
</evidence>
<dbReference type="InterPro" id="IPR005881">
    <property type="entry name" value="Ser_O-AcTrfase"/>
</dbReference>
<evidence type="ECO:0000256" key="13">
    <source>
        <dbReference type="PIRNR" id="PIRNR000441"/>
    </source>
</evidence>
<dbReference type="AlphaFoldDB" id="A0A242A276"/>
<dbReference type="GO" id="GO:0005737">
    <property type="term" value="C:cytoplasm"/>
    <property type="evidence" value="ECO:0007669"/>
    <property type="project" value="UniProtKB-SubCell"/>
</dbReference>
<keyword evidence="11 13" id="KW-0012">Acyltransferase</keyword>
<dbReference type="NCBIfam" id="NF041874">
    <property type="entry name" value="EPS_EpsC"/>
    <property type="match status" value="1"/>
</dbReference>
<dbReference type="EC" id="2.3.1.30" evidence="4 13"/>
<keyword evidence="7" id="KW-0028">Amino-acid biosynthesis</keyword>
<dbReference type="PANTHER" id="PTHR42811">
    <property type="entry name" value="SERINE ACETYLTRANSFERASE"/>
    <property type="match status" value="1"/>
</dbReference>
<dbReference type="PIRSF" id="PIRSF000441">
    <property type="entry name" value="CysE"/>
    <property type="match status" value="1"/>
</dbReference>
<dbReference type="InterPro" id="IPR001451">
    <property type="entry name" value="Hexapep"/>
</dbReference>
<keyword evidence="10" id="KW-0198">Cysteine biosynthesis</keyword>
<dbReference type="OrthoDB" id="9801456at2"/>
<keyword evidence="15" id="KW-1185">Reference proteome</keyword>
<evidence type="ECO:0000256" key="12">
    <source>
        <dbReference type="ARBA" id="ARBA00049486"/>
    </source>
</evidence>
<dbReference type="GO" id="GO:0009001">
    <property type="term" value="F:serine O-acetyltransferase activity"/>
    <property type="evidence" value="ECO:0007669"/>
    <property type="project" value="UniProtKB-EC"/>
</dbReference>
<dbReference type="Gene3D" id="1.10.3130.10">
    <property type="entry name" value="serine acetyltransferase, domain 1"/>
    <property type="match status" value="1"/>
</dbReference>
<dbReference type="RefSeq" id="WP_086273116.1">
    <property type="nucleotide sequence ID" value="NZ_NGKU01000001.1"/>
</dbReference>
<keyword evidence="6" id="KW-0963">Cytoplasm</keyword>
<dbReference type="UniPathway" id="UPA00136">
    <property type="reaction ID" value="UER00199"/>
</dbReference>
<dbReference type="STRING" id="1834191.A5886_000054"/>
<comment type="catalytic activity">
    <reaction evidence="12 13">
        <text>L-serine + acetyl-CoA = O-acetyl-L-serine + CoA</text>
        <dbReference type="Rhea" id="RHEA:24560"/>
        <dbReference type="ChEBI" id="CHEBI:33384"/>
        <dbReference type="ChEBI" id="CHEBI:57287"/>
        <dbReference type="ChEBI" id="CHEBI:57288"/>
        <dbReference type="ChEBI" id="CHEBI:58340"/>
        <dbReference type="EC" id="2.3.1.30"/>
    </reaction>
</comment>
<evidence type="ECO:0000256" key="10">
    <source>
        <dbReference type="ARBA" id="ARBA00023192"/>
    </source>
</evidence>
<accession>A0A242A276</accession>
<name>A0A242A276_9ENTE</name>
<evidence type="ECO:0000256" key="9">
    <source>
        <dbReference type="ARBA" id="ARBA00022737"/>
    </source>
</evidence>
<evidence type="ECO:0000256" key="4">
    <source>
        <dbReference type="ARBA" id="ARBA00013266"/>
    </source>
</evidence>